<dbReference type="STRING" id="665004.AC529_17765"/>
<dbReference type="AlphaFoldDB" id="A0A147KDN4"/>
<dbReference type="RefSeq" id="WP_068756208.1">
    <property type="nucleotide sequence ID" value="NZ_KQ950182.1"/>
</dbReference>
<evidence type="ECO:0000313" key="3">
    <source>
        <dbReference type="Proteomes" id="UP000074382"/>
    </source>
</evidence>
<name>A0A147KDN4_THECS</name>
<dbReference type="InterPro" id="IPR043917">
    <property type="entry name" value="DUF5753"/>
</dbReference>
<dbReference type="Pfam" id="PF13560">
    <property type="entry name" value="HTH_31"/>
    <property type="match status" value="1"/>
</dbReference>
<reference evidence="3" key="1">
    <citation type="journal article" date="2017" name="Acta Aliment.">
        <title>Plant polysaccharide degrading enzyme system of Thermpbifida cellulosilytica TB100 revealed by de novo genome project data.</title>
        <authorList>
            <person name="Toth A."/>
            <person name="Baka E."/>
            <person name="Luzics S."/>
            <person name="Bata-Vidacs I."/>
            <person name="Nagy I."/>
            <person name="Balint B."/>
            <person name="Herceg R."/>
            <person name="Olasz F."/>
            <person name="Wilk T."/>
            <person name="Nagy T."/>
            <person name="Kriszt B."/>
            <person name="Nagy I."/>
            <person name="Kukolya J."/>
        </authorList>
    </citation>
    <scope>NUCLEOTIDE SEQUENCE [LARGE SCALE GENOMIC DNA]</scope>
    <source>
        <strain evidence="3">TB100</strain>
    </source>
</reference>
<dbReference type="PATRIC" id="fig|665004.4.peg.2356"/>
<evidence type="ECO:0000259" key="1">
    <source>
        <dbReference type="Pfam" id="PF19054"/>
    </source>
</evidence>
<dbReference type="Pfam" id="PF19054">
    <property type="entry name" value="DUF5753"/>
    <property type="match status" value="1"/>
</dbReference>
<proteinExistence type="predicted"/>
<dbReference type="Proteomes" id="UP000074382">
    <property type="component" value="Unassembled WGS sequence"/>
</dbReference>
<protein>
    <recommendedName>
        <fullName evidence="1">DUF5753 domain-containing protein</fullName>
    </recommendedName>
</protein>
<gene>
    <name evidence="2" type="ORF">AC529_17765</name>
</gene>
<dbReference type="EMBL" id="LGEM01000127">
    <property type="protein sequence ID" value="KUP95412.1"/>
    <property type="molecule type" value="Genomic_DNA"/>
</dbReference>
<evidence type="ECO:0000313" key="2">
    <source>
        <dbReference type="EMBL" id="KUP95412.1"/>
    </source>
</evidence>
<dbReference type="OrthoDB" id="5177725at2"/>
<comment type="caution">
    <text evidence="2">The sequence shown here is derived from an EMBL/GenBank/DDBJ whole genome shotgun (WGS) entry which is preliminary data.</text>
</comment>
<sequence length="289" mass="32619">MASSPTLRRRRLSAQLHMLRLESGLTAEAAAREAKAKRPDRPWSAAKVVRIENREWKRLQSDDVLTLLDVYKVTDKRERDAFVRLALEASQSGWWVGYRDILGTGAYVDLETEASRIRTYQALAIPGLLQTEEYARAIIRGGGVTDDREIERRVEARMMRQHRLSEPDAPHLWAVVDEAAFHRIPAELRAEQLRHLIDVQRPTLRVQVLPYEAGLHAGTSGSFVLLDFSGDPSVVYLEHSLSGLFPEDPAEVEHYATVFDVLQAQALSVDESLAWMGDLLRQTEGTARA</sequence>
<accession>A0A147KDN4</accession>
<organism evidence="2 3">
    <name type="scientific">Thermobifida cellulosilytica TB100</name>
    <dbReference type="NCBI Taxonomy" id="665004"/>
    <lineage>
        <taxon>Bacteria</taxon>
        <taxon>Bacillati</taxon>
        <taxon>Actinomycetota</taxon>
        <taxon>Actinomycetes</taxon>
        <taxon>Streptosporangiales</taxon>
        <taxon>Nocardiopsidaceae</taxon>
        <taxon>Thermobifida</taxon>
    </lineage>
</organism>
<feature type="domain" description="DUF5753" evidence="1">
    <location>
        <begin position="106"/>
        <end position="276"/>
    </location>
</feature>
<keyword evidence="3" id="KW-1185">Reference proteome</keyword>